<organism evidence="1 2">
    <name type="scientific">Tolypothrix bouteillei VB521301</name>
    <dbReference type="NCBI Taxonomy" id="1479485"/>
    <lineage>
        <taxon>Bacteria</taxon>
        <taxon>Bacillati</taxon>
        <taxon>Cyanobacteriota</taxon>
        <taxon>Cyanophyceae</taxon>
        <taxon>Nostocales</taxon>
        <taxon>Tolypothrichaceae</taxon>
        <taxon>Tolypothrix</taxon>
    </lineage>
</organism>
<comment type="caution">
    <text evidence="1">The sequence shown here is derived from an EMBL/GenBank/DDBJ whole genome shotgun (WGS) entry which is preliminary data.</text>
</comment>
<protein>
    <submittedName>
        <fullName evidence="1">Uncharacterized protein</fullName>
    </submittedName>
</protein>
<reference evidence="1" key="2">
    <citation type="submission" date="2019-11" db="EMBL/GenBank/DDBJ databases">
        <title>Improved Assembly of Tolypothrix boutellei genome.</title>
        <authorList>
            <person name="Sarangi A.N."/>
            <person name="Mukherjee M."/>
            <person name="Ghosh S."/>
            <person name="Singh D."/>
            <person name="Das A."/>
            <person name="Kant S."/>
            <person name="Prusty A."/>
            <person name="Tripathy S."/>
        </authorList>
    </citation>
    <scope>NUCLEOTIDE SEQUENCE</scope>
    <source>
        <strain evidence="1">VB521301</strain>
    </source>
</reference>
<proteinExistence type="predicted"/>
<dbReference type="Proteomes" id="UP000029738">
    <property type="component" value="Unassembled WGS sequence"/>
</dbReference>
<dbReference type="OrthoDB" id="583405at2"/>
<gene>
    <name evidence="1" type="ORF">DA73_0400010390</name>
</gene>
<dbReference type="RefSeq" id="WP_137986434.1">
    <property type="nucleotide sequence ID" value="NZ_JHEG04000001.1"/>
</dbReference>
<evidence type="ECO:0000313" key="1">
    <source>
        <dbReference type="EMBL" id="KAF3885832.1"/>
    </source>
</evidence>
<accession>A0A8S9T2M9</accession>
<dbReference type="AlphaFoldDB" id="A0A8S9T2M9"/>
<evidence type="ECO:0000313" key="2">
    <source>
        <dbReference type="Proteomes" id="UP000029738"/>
    </source>
</evidence>
<keyword evidence="2" id="KW-1185">Reference proteome</keyword>
<sequence length="68" mass="7418">MTIAIALIAIGVLTQAVVLATSRSSLVRFNQTCQTCGYQIPPMERSPAFHDCPECTRLSNLSDPLPRL</sequence>
<dbReference type="EMBL" id="JHEG04000001">
    <property type="protein sequence ID" value="KAF3885832.1"/>
    <property type="molecule type" value="Genomic_DNA"/>
</dbReference>
<name>A0A8S9T2M9_9CYAN</name>
<reference evidence="1" key="1">
    <citation type="journal article" date="2015" name="Genome Announc.">
        <title>Draft Genome Sequence of Tolypothrix boutellei Strain VB521301.</title>
        <authorList>
            <person name="Chandrababunaidu M.M."/>
            <person name="Singh D."/>
            <person name="Sen D."/>
            <person name="Bhan S."/>
            <person name="Das S."/>
            <person name="Gupta A."/>
            <person name="Adhikary S.P."/>
            <person name="Tripathy S."/>
        </authorList>
    </citation>
    <scope>NUCLEOTIDE SEQUENCE</scope>
    <source>
        <strain evidence="1">VB521301</strain>
    </source>
</reference>